<evidence type="ECO:0000313" key="1">
    <source>
        <dbReference type="EMBL" id="GFR91413.1"/>
    </source>
</evidence>
<reference evidence="1 2" key="1">
    <citation type="journal article" date="2021" name="Elife">
        <title>Chloroplast acquisition without the gene transfer in kleptoplastic sea slugs, Plakobranchus ocellatus.</title>
        <authorList>
            <person name="Maeda T."/>
            <person name="Takahashi S."/>
            <person name="Yoshida T."/>
            <person name="Shimamura S."/>
            <person name="Takaki Y."/>
            <person name="Nagai Y."/>
            <person name="Toyoda A."/>
            <person name="Suzuki Y."/>
            <person name="Arimoto A."/>
            <person name="Ishii H."/>
            <person name="Satoh N."/>
            <person name="Nishiyama T."/>
            <person name="Hasebe M."/>
            <person name="Maruyama T."/>
            <person name="Minagawa J."/>
            <person name="Obokata J."/>
            <person name="Shigenobu S."/>
        </authorList>
    </citation>
    <scope>NUCLEOTIDE SEQUENCE [LARGE SCALE GENOMIC DNA]</scope>
</reference>
<comment type="caution">
    <text evidence="1">The sequence shown here is derived from an EMBL/GenBank/DDBJ whole genome shotgun (WGS) entry which is preliminary data.</text>
</comment>
<proteinExistence type="predicted"/>
<keyword evidence="2" id="KW-1185">Reference proteome</keyword>
<dbReference type="PANTHER" id="PTHR36688">
    <property type="entry name" value="ENDO/EXONUCLEASE/PHOSPHATASE DOMAIN-CONTAINING PROTEIN"/>
    <property type="match status" value="1"/>
</dbReference>
<dbReference type="InterPro" id="IPR052560">
    <property type="entry name" value="RdDP_mobile_element"/>
</dbReference>
<dbReference type="AlphaFoldDB" id="A0AAV4H308"/>
<name>A0AAV4H308_9GAST</name>
<gene>
    <name evidence="1" type="ORF">ElyMa_002592900</name>
</gene>
<dbReference type="EMBL" id="BMAT01005338">
    <property type="protein sequence ID" value="GFR91413.1"/>
    <property type="molecule type" value="Genomic_DNA"/>
</dbReference>
<protein>
    <submittedName>
        <fullName evidence="1">Uncharacterized protein</fullName>
    </submittedName>
</protein>
<dbReference type="PANTHER" id="PTHR36688:SF1">
    <property type="entry name" value="ENDONUCLEASE_EXONUCLEASE_PHOSPHATASE DOMAIN-CONTAINING PROTEIN"/>
    <property type="match status" value="1"/>
</dbReference>
<sequence length="82" mass="9942">MKQFTQLILSSAKKHIPRGFRERYIPCWSERSQELLEEYERTQDHGTAEELLESFQQSRKEKWTEVIETWTLRTLVDMPGRQ</sequence>
<organism evidence="1 2">
    <name type="scientific">Elysia marginata</name>
    <dbReference type="NCBI Taxonomy" id="1093978"/>
    <lineage>
        <taxon>Eukaryota</taxon>
        <taxon>Metazoa</taxon>
        <taxon>Spiralia</taxon>
        <taxon>Lophotrochozoa</taxon>
        <taxon>Mollusca</taxon>
        <taxon>Gastropoda</taxon>
        <taxon>Heterobranchia</taxon>
        <taxon>Euthyneura</taxon>
        <taxon>Panpulmonata</taxon>
        <taxon>Sacoglossa</taxon>
        <taxon>Placobranchoidea</taxon>
        <taxon>Plakobranchidae</taxon>
        <taxon>Elysia</taxon>
    </lineage>
</organism>
<accession>A0AAV4H308</accession>
<evidence type="ECO:0000313" key="2">
    <source>
        <dbReference type="Proteomes" id="UP000762676"/>
    </source>
</evidence>
<dbReference type="Proteomes" id="UP000762676">
    <property type="component" value="Unassembled WGS sequence"/>
</dbReference>